<comment type="catalytic activity">
    <reaction evidence="12">
        <text>a hydroperoxide + [thioredoxin]-dithiol = an alcohol + [thioredoxin]-disulfide + H2O</text>
        <dbReference type="Rhea" id="RHEA:62620"/>
        <dbReference type="Rhea" id="RHEA-COMP:10698"/>
        <dbReference type="Rhea" id="RHEA-COMP:10700"/>
        <dbReference type="ChEBI" id="CHEBI:15377"/>
        <dbReference type="ChEBI" id="CHEBI:29950"/>
        <dbReference type="ChEBI" id="CHEBI:30879"/>
        <dbReference type="ChEBI" id="CHEBI:35924"/>
        <dbReference type="ChEBI" id="CHEBI:50058"/>
        <dbReference type="EC" id="1.11.1.24"/>
    </reaction>
</comment>
<comment type="caution">
    <text evidence="15">The sequence shown here is derived from an EMBL/GenBank/DDBJ whole genome shotgun (WGS) entry which is preliminary data.</text>
</comment>
<comment type="similarity">
    <text evidence="10">Belongs to the peroxiredoxin family. BCP/PrxQ subfamily.</text>
</comment>
<evidence type="ECO:0000256" key="3">
    <source>
        <dbReference type="ARBA" id="ARBA00013017"/>
    </source>
</evidence>
<evidence type="ECO:0000256" key="4">
    <source>
        <dbReference type="ARBA" id="ARBA00022559"/>
    </source>
</evidence>
<dbReference type="Proteomes" id="UP000216074">
    <property type="component" value="Unassembled WGS sequence"/>
</dbReference>
<keyword evidence="4" id="KW-0575">Peroxidase</keyword>
<gene>
    <name evidence="15" type="ORF">BHAP_2165</name>
</gene>
<reference evidence="15 16" key="1">
    <citation type="journal article" date="2017" name="BMC Genomics">
        <title>Comparative genomic and phylogenomic analyses of the Bifidobacteriaceae family.</title>
        <authorList>
            <person name="Lugli G.A."/>
            <person name="Milani C."/>
            <person name="Turroni F."/>
            <person name="Duranti S."/>
            <person name="Mancabelli L."/>
            <person name="Mangifesta M."/>
            <person name="Ferrario C."/>
            <person name="Modesto M."/>
            <person name="Mattarelli P."/>
            <person name="Jiri K."/>
            <person name="van Sinderen D."/>
            <person name="Ventura M."/>
        </authorList>
    </citation>
    <scope>NUCLEOTIDE SEQUENCE [LARGE SCALE GENOMIC DNA]</scope>
    <source>
        <strain evidence="15 16">DSM 100202</strain>
    </source>
</reference>
<evidence type="ECO:0000256" key="2">
    <source>
        <dbReference type="ARBA" id="ARBA00011245"/>
    </source>
</evidence>
<keyword evidence="5" id="KW-0049">Antioxidant</keyword>
<dbReference type="EMBL" id="MWWY01000050">
    <property type="protein sequence ID" value="OZG62095.1"/>
    <property type="molecule type" value="Genomic_DNA"/>
</dbReference>
<dbReference type="PROSITE" id="PS51352">
    <property type="entry name" value="THIOREDOXIN_2"/>
    <property type="match status" value="1"/>
</dbReference>
<evidence type="ECO:0000313" key="15">
    <source>
        <dbReference type="EMBL" id="OZG62095.1"/>
    </source>
</evidence>
<evidence type="ECO:0000256" key="8">
    <source>
        <dbReference type="ARBA" id="ARBA00023284"/>
    </source>
</evidence>
<accession>A0A261FSZ3</accession>
<evidence type="ECO:0000259" key="14">
    <source>
        <dbReference type="PROSITE" id="PS51352"/>
    </source>
</evidence>
<dbReference type="SUPFAM" id="SSF52833">
    <property type="entry name" value="Thioredoxin-like"/>
    <property type="match status" value="1"/>
</dbReference>
<keyword evidence="8" id="KW-0676">Redox-active center</keyword>
<evidence type="ECO:0000256" key="5">
    <source>
        <dbReference type="ARBA" id="ARBA00022862"/>
    </source>
</evidence>
<dbReference type="InterPro" id="IPR024706">
    <property type="entry name" value="Peroxiredoxin_AhpC-typ"/>
</dbReference>
<keyword evidence="6" id="KW-0560">Oxidoreductase</keyword>
<proteinExistence type="inferred from homology"/>
<evidence type="ECO:0000256" key="7">
    <source>
        <dbReference type="ARBA" id="ARBA00023157"/>
    </source>
</evidence>
<evidence type="ECO:0000256" key="13">
    <source>
        <dbReference type="PIRSR" id="PIRSR000239-1"/>
    </source>
</evidence>
<dbReference type="NCBIfam" id="NF006960">
    <property type="entry name" value="PRK09437.1"/>
    <property type="match status" value="1"/>
</dbReference>
<dbReference type="PANTHER" id="PTHR42801:SF4">
    <property type="entry name" value="AHPC_TSA FAMILY PROTEIN"/>
    <property type="match status" value="1"/>
</dbReference>
<evidence type="ECO:0000256" key="12">
    <source>
        <dbReference type="ARBA" id="ARBA00049091"/>
    </source>
</evidence>
<name>A0A261FSZ3_9BIFI</name>
<feature type="active site" description="Cysteine sulfenic acid (-SOH) intermediate; for peroxidase activity" evidence="13">
    <location>
        <position position="63"/>
    </location>
</feature>
<dbReference type="InterPro" id="IPR050924">
    <property type="entry name" value="Peroxiredoxin_BCP/PrxQ"/>
</dbReference>
<evidence type="ECO:0000313" key="16">
    <source>
        <dbReference type="Proteomes" id="UP000216074"/>
    </source>
</evidence>
<evidence type="ECO:0000256" key="1">
    <source>
        <dbReference type="ARBA" id="ARBA00003330"/>
    </source>
</evidence>
<sequence length="170" mass="18754">MTDSDVDHAAVPVRLEVGSQAPDFMLPAAMPDGTETQISLASLLADGRKVVLYFYPAAMTPGCTTEACDFRDNLARLHTLGFTVLGVSKDPLTKLYRFIERDHLNFPLLSDPDLTVHKQYGAYGEKKLYGKKHIGVIRSTFAIDTNGQLTLARYNVRAKGHVDSLLKQLS</sequence>
<dbReference type="OrthoDB" id="9812811at2"/>
<dbReference type="GO" id="GO:0005737">
    <property type="term" value="C:cytoplasm"/>
    <property type="evidence" value="ECO:0007669"/>
    <property type="project" value="TreeGrafter"/>
</dbReference>
<dbReference type="PANTHER" id="PTHR42801">
    <property type="entry name" value="THIOREDOXIN-DEPENDENT PEROXIDE REDUCTASE"/>
    <property type="match status" value="1"/>
</dbReference>
<dbReference type="GO" id="GO:0008379">
    <property type="term" value="F:thioredoxin peroxidase activity"/>
    <property type="evidence" value="ECO:0007669"/>
    <property type="project" value="TreeGrafter"/>
</dbReference>
<comment type="function">
    <text evidence="1">Thiol-specific peroxidase that catalyzes the reduction of hydrogen peroxide and organic hydroperoxides to water and alcohols, respectively. Plays a role in cell protection against oxidative stress by detoxifying peroxides and as sensor of hydrogen peroxide-mediated signaling events.</text>
</comment>
<dbReference type="Gene3D" id="3.40.30.10">
    <property type="entry name" value="Glutaredoxin"/>
    <property type="match status" value="1"/>
</dbReference>
<dbReference type="AlphaFoldDB" id="A0A261FSZ3"/>
<protein>
    <recommendedName>
        <fullName evidence="3">thioredoxin-dependent peroxiredoxin</fullName>
        <ecNumber evidence="3">1.11.1.24</ecNumber>
    </recommendedName>
    <alternativeName>
        <fullName evidence="11">Bacterioferritin comigratory protein</fullName>
    </alternativeName>
    <alternativeName>
        <fullName evidence="9">Thioredoxin peroxidase</fullName>
    </alternativeName>
</protein>
<keyword evidence="7" id="KW-1015">Disulfide bond</keyword>
<comment type="subunit">
    <text evidence="2">Monomer.</text>
</comment>
<dbReference type="RefSeq" id="WP_094730680.1">
    <property type="nucleotide sequence ID" value="NZ_MWWY01000050.1"/>
</dbReference>
<dbReference type="GO" id="GO:0045454">
    <property type="term" value="P:cell redox homeostasis"/>
    <property type="evidence" value="ECO:0007669"/>
    <property type="project" value="TreeGrafter"/>
</dbReference>
<dbReference type="PIRSF" id="PIRSF000239">
    <property type="entry name" value="AHPC"/>
    <property type="match status" value="1"/>
</dbReference>
<evidence type="ECO:0000256" key="9">
    <source>
        <dbReference type="ARBA" id="ARBA00032824"/>
    </source>
</evidence>
<dbReference type="EC" id="1.11.1.24" evidence="3"/>
<dbReference type="InterPro" id="IPR000866">
    <property type="entry name" value="AhpC/TSA"/>
</dbReference>
<dbReference type="GO" id="GO:0034599">
    <property type="term" value="P:cellular response to oxidative stress"/>
    <property type="evidence" value="ECO:0007669"/>
    <property type="project" value="TreeGrafter"/>
</dbReference>
<organism evidence="15 16">
    <name type="scientific">Bifidobacterium hapali</name>
    <dbReference type="NCBI Taxonomy" id="1630172"/>
    <lineage>
        <taxon>Bacteria</taxon>
        <taxon>Bacillati</taxon>
        <taxon>Actinomycetota</taxon>
        <taxon>Actinomycetes</taxon>
        <taxon>Bifidobacteriales</taxon>
        <taxon>Bifidobacteriaceae</taxon>
        <taxon>Bifidobacterium</taxon>
    </lineage>
</organism>
<evidence type="ECO:0000256" key="11">
    <source>
        <dbReference type="ARBA" id="ARBA00041373"/>
    </source>
</evidence>
<dbReference type="CDD" id="cd03017">
    <property type="entry name" value="PRX_BCP"/>
    <property type="match status" value="1"/>
</dbReference>
<keyword evidence="16" id="KW-1185">Reference proteome</keyword>
<dbReference type="FunFam" id="3.40.30.10:FF:000007">
    <property type="entry name" value="Thioredoxin-dependent thiol peroxidase"/>
    <property type="match status" value="1"/>
</dbReference>
<dbReference type="InterPro" id="IPR036249">
    <property type="entry name" value="Thioredoxin-like_sf"/>
</dbReference>
<feature type="domain" description="Thioredoxin" evidence="14">
    <location>
        <begin position="15"/>
        <end position="170"/>
    </location>
</feature>
<evidence type="ECO:0000256" key="10">
    <source>
        <dbReference type="ARBA" id="ARBA00038489"/>
    </source>
</evidence>
<dbReference type="InterPro" id="IPR013766">
    <property type="entry name" value="Thioredoxin_domain"/>
</dbReference>
<evidence type="ECO:0000256" key="6">
    <source>
        <dbReference type="ARBA" id="ARBA00023002"/>
    </source>
</evidence>
<dbReference type="Pfam" id="PF00578">
    <property type="entry name" value="AhpC-TSA"/>
    <property type="match status" value="1"/>
</dbReference>